<accession>A0A8H7W0G8</accession>
<dbReference type="Proteomes" id="UP000664132">
    <property type="component" value="Unassembled WGS sequence"/>
</dbReference>
<protein>
    <submittedName>
        <fullName evidence="2">Uncharacterized protein</fullName>
    </submittedName>
</protein>
<feature type="region of interest" description="Disordered" evidence="1">
    <location>
        <begin position="131"/>
        <end position="196"/>
    </location>
</feature>
<dbReference type="AlphaFoldDB" id="A0A8H7W0G8"/>
<feature type="compositionally biased region" description="Low complexity" evidence="1">
    <location>
        <begin position="149"/>
        <end position="164"/>
    </location>
</feature>
<feature type="region of interest" description="Disordered" evidence="1">
    <location>
        <begin position="392"/>
        <end position="411"/>
    </location>
</feature>
<gene>
    <name evidence="2" type="ORF">IFR04_016303</name>
</gene>
<evidence type="ECO:0000313" key="3">
    <source>
        <dbReference type="Proteomes" id="UP000664132"/>
    </source>
</evidence>
<feature type="compositionally biased region" description="Low complexity" evidence="1">
    <location>
        <begin position="171"/>
        <end position="191"/>
    </location>
</feature>
<organism evidence="2 3">
    <name type="scientific">Cadophora malorum</name>
    <dbReference type="NCBI Taxonomy" id="108018"/>
    <lineage>
        <taxon>Eukaryota</taxon>
        <taxon>Fungi</taxon>
        <taxon>Dikarya</taxon>
        <taxon>Ascomycota</taxon>
        <taxon>Pezizomycotina</taxon>
        <taxon>Leotiomycetes</taxon>
        <taxon>Helotiales</taxon>
        <taxon>Ploettnerulaceae</taxon>
        <taxon>Cadophora</taxon>
    </lineage>
</organism>
<feature type="region of interest" description="Disordered" evidence="1">
    <location>
        <begin position="251"/>
        <end position="308"/>
    </location>
</feature>
<sequence length="569" mass="60013">MPFECPSCKNEYIDILDHIRKKHPIDSFTELQLQPIGLVPCPTCATACKGAHGIKTHSAKIHGVIGNSRLSTQHRIHTTPSASAPLDAEIDDSTGTSYPEINLPTLLAPFRASTPRARTVTTPAGIRYTIPTVSPGFTPFKPTAPPGSTPSKPTTPTGSTSSKPLAPPGSTPSKPTAPKSSTSSKPLAPTSFTSPGIIPRKALTYAQIAATGYMPRLIRSITPPEKLTKRLANIPSSGVQRPTTRQKLGLTQPIEPVIKDSSSDEDLYSASTASSSPTPSYADAISTPLPATPTDKTPTTPSLPSDSLYLPRLSQISSPSRFQSLSPLELFPKASQVLAPSPSKEPIIIGSSPPTIPLTYLPTTTKLPCKASTISLPSSTNHLPCKPTRQGRRIAPTAPEPPVSTGFIAPSTTGLPCKASTTSLPYKPTRQGRRTAPTAPEPPGPTGFTAPSTIGLPCKASTTSLPFNPTLQGRITRLTASKCPISPQVTLWAATIESLPPAAGSFSTYTPTPTGSFSTYTPTPTGSFSTYTPTPTGLFSAVKRRKRYGPLERYRPSVKEPLYAVSTTV</sequence>
<dbReference type="EMBL" id="JAFJYH010000667">
    <property type="protein sequence ID" value="KAG4410562.1"/>
    <property type="molecule type" value="Genomic_DNA"/>
</dbReference>
<keyword evidence="3" id="KW-1185">Reference proteome</keyword>
<dbReference type="OrthoDB" id="5099367at2759"/>
<feature type="region of interest" description="Disordered" evidence="1">
    <location>
        <begin position="78"/>
        <end position="97"/>
    </location>
</feature>
<comment type="caution">
    <text evidence="2">The sequence shown here is derived from an EMBL/GenBank/DDBJ whole genome shotgun (WGS) entry which is preliminary data.</text>
</comment>
<evidence type="ECO:0000256" key="1">
    <source>
        <dbReference type="SAM" id="MobiDB-lite"/>
    </source>
</evidence>
<reference evidence="2" key="1">
    <citation type="submission" date="2021-02" db="EMBL/GenBank/DDBJ databases">
        <title>Genome sequence Cadophora malorum strain M34.</title>
        <authorList>
            <person name="Stefanovic E."/>
            <person name="Vu D."/>
            <person name="Scully C."/>
            <person name="Dijksterhuis J."/>
            <person name="Roader J."/>
            <person name="Houbraken J."/>
        </authorList>
    </citation>
    <scope>NUCLEOTIDE SEQUENCE</scope>
    <source>
        <strain evidence="2">M34</strain>
    </source>
</reference>
<evidence type="ECO:0000313" key="2">
    <source>
        <dbReference type="EMBL" id="KAG4410562.1"/>
    </source>
</evidence>
<proteinExistence type="predicted"/>
<feature type="compositionally biased region" description="Low complexity" evidence="1">
    <location>
        <begin position="268"/>
        <end position="308"/>
    </location>
</feature>
<name>A0A8H7W0G8_9HELO</name>
<feature type="region of interest" description="Disordered" evidence="1">
    <location>
        <begin position="419"/>
        <end position="452"/>
    </location>
</feature>